<feature type="coiled-coil region" evidence="3">
    <location>
        <begin position="441"/>
        <end position="482"/>
    </location>
</feature>
<dbReference type="EMBL" id="CAJZBQ010000030">
    <property type="protein sequence ID" value="CAG9322141.1"/>
    <property type="molecule type" value="Genomic_DNA"/>
</dbReference>
<organism evidence="4 5">
    <name type="scientific">Blepharisma stoltei</name>
    <dbReference type="NCBI Taxonomy" id="1481888"/>
    <lineage>
        <taxon>Eukaryota</taxon>
        <taxon>Sar</taxon>
        <taxon>Alveolata</taxon>
        <taxon>Ciliophora</taxon>
        <taxon>Postciliodesmatophora</taxon>
        <taxon>Heterotrichea</taxon>
        <taxon>Heterotrichida</taxon>
        <taxon>Blepharismidae</taxon>
        <taxon>Blepharisma</taxon>
    </lineage>
</organism>
<keyword evidence="2" id="KW-0677">Repeat</keyword>
<evidence type="ECO:0000256" key="3">
    <source>
        <dbReference type="SAM" id="Coils"/>
    </source>
</evidence>
<dbReference type="SUPFAM" id="SSF52058">
    <property type="entry name" value="L domain-like"/>
    <property type="match status" value="1"/>
</dbReference>
<proteinExistence type="predicted"/>
<dbReference type="InterPro" id="IPR001611">
    <property type="entry name" value="Leu-rich_rpt"/>
</dbReference>
<dbReference type="PANTHER" id="PTHR15454">
    <property type="entry name" value="NISCHARIN RELATED"/>
    <property type="match status" value="1"/>
</dbReference>
<evidence type="ECO:0000256" key="2">
    <source>
        <dbReference type="ARBA" id="ARBA00022737"/>
    </source>
</evidence>
<keyword evidence="5" id="KW-1185">Reference proteome</keyword>
<comment type="caution">
    <text evidence="4">The sequence shown here is derived from an EMBL/GenBank/DDBJ whole genome shotgun (WGS) entry which is preliminary data.</text>
</comment>
<dbReference type="PROSITE" id="PS51450">
    <property type="entry name" value="LRR"/>
    <property type="match status" value="2"/>
</dbReference>
<dbReference type="SMART" id="SM00365">
    <property type="entry name" value="LRR_SD22"/>
    <property type="match status" value="4"/>
</dbReference>
<evidence type="ECO:0000313" key="5">
    <source>
        <dbReference type="Proteomes" id="UP001162131"/>
    </source>
</evidence>
<keyword evidence="1" id="KW-0433">Leucine-rich repeat</keyword>
<dbReference type="AlphaFoldDB" id="A0AAU9JAH2"/>
<evidence type="ECO:0000313" key="4">
    <source>
        <dbReference type="EMBL" id="CAG9322141.1"/>
    </source>
</evidence>
<name>A0AAU9JAH2_9CILI</name>
<accession>A0AAU9JAH2</accession>
<gene>
    <name evidence="4" type="ORF">BSTOLATCC_MIC30521</name>
</gene>
<dbReference type="Proteomes" id="UP001162131">
    <property type="component" value="Unassembled WGS sequence"/>
</dbReference>
<dbReference type="InterPro" id="IPR032675">
    <property type="entry name" value="LRR_dom_sf"/>
</dbReference>
<keyword evidence="3" id="KW-0175">Coiled coil</keyword>
<evidence type="ECO:0000256" key="1">
    <source>
        <dbReference type="ARBA" id="ARBA00022614"/>
    </source>
</evidence>
<protein>
    <submittedName>
        <fullName evidence="4">Uncharacterized protein</fullName>
    </submittedName>
</protein>
<dbReference type="GO" id="GO:0005737">
    <property type="term" value="C:cytoplasm"/>
    <property type="evidence" value="ECO:0007669"/>
    <property type="project" value="TreeGrafter"/>
</dbReference>
<sequence length="631" mass="73274">MKTSEFTPKNLSDIAKPSALVSLLWANRDETELNGIEKFKNLAELDISGNYLSSEVTQLLSLKYLKKLILSNNHIEALWPLPATIENLNISDNLLVTIQPSILLLTRLHTLDIGHNNLVSLRSLSNLTNLKCLYAAYNKIENLQGLERLNYLIELEVEGNLITKKSDVDCLNINSSISVVNLRHNPLQSELKARDAFCTSSDFPANFTELQEGVYYRNPEKLKEIKSSRYRTLIKKHKESERISISPDWGYSRRSSKHGGSSRFSGREVYDEIICEEPCEFVDKHHTESRVSLSNPACENEMDLKEITLSDFLDAAREVRDEEIETPVKKLSLPIAKLQLDKIDKPSYEKWTTKPNNNIEPLFDELISYCQLYDDINKEEEEGFGHEKYEYAVNMLKMREDERKDLILQVKRLNMRINDLESFVFRASAKDEAYKVLYKESEKYKKLCDDQKKIIKELESDLEFYKQQVLEMEQELVDEKSKQNSEPSKDIRVLSDQLYQLSILNKKLQEEKDSLVSQMLENENGLMGKIRELEQKSKSSKKVKFNLSFDKMSNRSAFAQMNDLNEMSCPNLKDMSYKQKIENGDVLVNREVAEYIKKLLEKISTFKDKLKKVRSQRDKLMAFYDKHKGPI</sequence>
<reference evidence="4" key="1">
    <citation type="submission" date="2021-09" db="EMBL/GenBank/DDBJ databases">
        <authorList>
            <consortium name="AG Swart"/>
            <person name="Singh M."/>
            <person name="Singh A."/>
            <person name="Seah K."/>
            <person name="Emmerich C."/>
        </authorList>
    </citation>
    <scope>NUCLEOTIDE SEQUENCE</scope>
    <source>
        <strain evidence="4">ATCC30299</strain>
    </source>
</reference>
<dbReference type="Gene3D" id="3.80.10.10">
    <property type="entry name" value="Ribonuclease Inhibitor"/>
    <property type="match status" value="1"/>
</dbReference>